<accession>A0A3G4VIF9</accession>
<dbReference type="EMBL" id="CP033578">
    <property type="protein sequence ID" value="AYV24570.1"/>
    <property type="molecule type" value="Genomic_DNA"/>
</dbReference>
<reference evidence="1 2" key="1">
    <citation type="submission" date="2018-11" db="EMBL/GenBank/DDBJ databases">
        <title>Complete Genome Sequence of Vbrio mediterranei 117-T6: a Potential Pathogen Bacteria Isolated from the Conchocelis of Pyropia.</title>
        <authorList>
            <person name="Liu Q."/>
        </authorList>
    </citation>
    <scope>NUCLEOTIDE SEQUENCE [LARGE SCALE GENOMIC DNA]</scope>
    <source>
        <strain evidence="1 2">117-T6</strain>
    </source>
</reference>
<dbReference type="AlphaFoldDB" id="A0A3G4VIF9"/>
<sequence>MLQDIVVHSIRNFQADCQKLCHQHYPAVHNGGMTEHHLGLAFARRVSANFISLGHKATLAPLDSKGDSASSCNYRVSSSLGTIWIITHHFINANSASKERLFTHLQQWQAENHYAIQSKDILVIVADHWINRCAQSRGIIHWWQNTLPPDLDCYARQGVKLLEADSSLSGSLRNRLAMTPSFINFTHPLKRTANQDPVLKYVQLFAIIYP</sequence>
<evidence type="ECO:0000313" key="1">
    <source>
        <dbReference type="EMBL" id="AYV24570.1"/>
    </source>
</evidence>
<evidence type="ECO:0000313" key="2">
    <source>
        <dbReference type="Proteomes" id="UP000279760"/>
    </source>
</evidence>
<dbReference type="RefSeq" id="WP_124942054.1">
    <property type="nucleotide sequence ID" value="NZ_CP033578.1"/>
</dbReference>
<gene>
    <name evidence="1" type="ORF">ECB94_25300</name>
</gene>
<proteinExistence type="predicted"/>
<dbReference type="Proteomes" id="UP000279760">
    <property type="component" value="Chromosome 2"/>
</dbReference>
<name>A0A3G4VIF9_9VIBR</name>
<protein>
    <submittedName>
        <fullName evidence="1">Uncharacterized protein</fullName>
    </submittedName>
</protein>
<organism evidence="1 2">
    <name type="scientific">Vibrio mediterranei</name>
    <dbReference type="NCBI Taxonomy" id="689"/>
    <lineage>
        <taxon>Bacteria</taxon>
        <taxon>Pseudomonadati</taxon>
        <taxon>Pseudomonadota</taxon>
        <taxon>Gammaproteobacteria</taxon>
        <taxon>Vibrionales</taxon>
        <taxon>Vibrionaceae</taxon>
        <taxon>Vibrio</taxon>
    </lineage>
</organism>